<evidence type="ECO:0000313" key="2">
    <source>
        <dbReference type="Proteomes" id="UP000001312"/>
    </source>
</evidence>
<dbReference type="RefSeq" id="XP_001597837.1">
    <property type="nucleotide sequence ID" value="XM_001597787.1"/>
</dbReference>
<gene>
    <name evidence="1" type="ORF">SS1G_02033</name>
</gene>
<keyword evidence="2" id="KW-1185">Reference proteome</keyword>
<dbReference type="Proteomes" id="UP000001312">
    <property type="component" value="Unassembled WGS sequence"/>
</dbReference>
<name>A7E9Q3_SCLS1</name>
<dbReference type="KEGG" id="ssl:SS1G_02033"/>
<dbReference type="EMBL" id="CH476622">
    <property type="protein sequence ID" value="EDN97105.1"/>
    <property type="molecule type" value="Genomic_DNA"/>
</dbReference>
<accession>A7E9Q3</accession>
<dbReference type="HOGENOM" id="CLU_1050365_0_0_1"/>
<protein>
    <submittedName>
        <fullName evidence="1">Uncharacterized protein</fullName>
    </submittedName>
</protein>
<dbReference type="GeneID" id="5493812"/>
<proteinExistence type="predicted"/>
<evidence type="ECO:0000313" key="1">
    <source>
        <dbReference type="EMBL" id="EDN97105.1"/>
    </source>
</evidence>
<sequence>MINPQEFSIINPKRGSSDAFYERVDSVPMWQRCLRYRPRSKDLRAFNPLRDKIRQIPGCDQEVSKASPTSIKVARAPGTGNYPLASNPVPRVQPISPKPLDPALSRAFAKEFKFECGIRRAGEREIKATKKLREFQSNGTSTWGIPQIDEGAMSIKTENSELIDLVDISEYHNRPKRKPAVQKRAADGIQHHPSPHSASTHNLIQTLEVEASKQEQEKAAGATTCLGLYSQKSSTPRNSRRCGQVWDREETEDRFRAMKLLKDSL</sequence>
<organism evidence="1 2">
    <name type="scientific">Sclerotinia sclerotiorum (strain ATCC 18683 / 1980 / Ss-1)</name>
    <name type="common">White mold</name>
    <name type="synonym">Whetzelinia sclerotiorum</name>
    <dbReference type="NCBI Taxonomy" id="665079"/>
    <lineage>
        <taxon>Eukaryota</taxon>
        <taxon>Fungi</taxon>
        <taxon>Dikarya</taxon>
        <taxon>Ascomycota</taxon>
        <taxon>Pezizomycotina</taxon>
        <taxon>Leotiomycetes</taxon>
        <taxon>Helotiales</taxon>
        <taxon>Sclerotiniaceae</taxon>
        <taxon>Sclerotinia</taxon>
    </lineage>
</organism>
<dbReference type="OMA" id="WNSEETR"/>
<dbReference type="InParanoid" id="A7E9Q3"/>
<dbReference type="AlphaFoldDB" id="A7E9Q3"/>
<reference evidence="2" key="1">
    <citation type="journal article" date="2011" name="PLoS Genet.">
        <title>Genomic analysis of the necrotrophic fungal pathogens Sclerotinia sclerotiorum and Botrytis cinerea.</title>
        <authorList>
            <person name="Amselem J."/>
            <person name="Cuomo C.A."/>
            <person name="van Kan J.A."/>
            <person name="Viaud M."/>
            <person name="Benito E.P."/>
            <person name="Couloux A."/>
            <person name="Coutinho P.M."/>
            <person name="de Vries R.P."/>
            <person name="Dyer P.S."/>
            <person name="Fillinger S."/>
            <person name="Fournier E."/>
            <person name="Gout L."/>
            <person name="Hahn M."/>
            <person name="Kohn L."/>
            <person name="Lapalu N."/>
            <person name="Plummer K.M."/>
            <person name="Pradier J.M."/>
            <person name="Quevillon E."/>
            <person name="Sharon A."/>
            <person name="Simon A."/>
            <person name="ten Have A."/>
            <person name="Tudzynski B."/>
            <person name="Tudzynski P."/>
            <person name="Wincker P."/>
            <person name="Andrew M."/>
            <person name="Anthouard V."/>
            <person name="Beever R.E."/>
            <person name="Beffa R."/>
            <person name="Benoit I."/>
            <person name="Bouzid O."/>
            <person name="Brault B."/>
            <person name="Chen Z."/>
            <person name="Choquer M."/>
            <person name="Collemare J."/>
            <person name="Cotton P."/>
            <person name="Danchin E.G."/>
            <person name="Da Silva C."/>
            <person name="Gautier A."/>
            <person name="Giraud C."/>
            <person name="Giraud T."/>
            <person name="Gonzalez C."/>
            <person name="Grossetete S."/>
            <person name="Guldener U."/>
            <person name="Henrissat B."/>
            <person name="Howlett B.J."/>
            <person name="Kodira C."/>
            <person name="Kretschmer M."/>
            <person name="Lappartient A."/>
            <person name="Leroch M."/>
            <person name="Levis C."/>
            <person name="Mauceli E."/>
            <person name="Neuveglise C."/>
            <person name="Oeser B."/>
            <person name="Pearson M."/>
            <person name="Poulain J."/>
            <person name="Poussereau N."/>
            <person name="Quesneville H."/>
            <person name="Rascle C."/>
            <person name="Schumacher J."/>
            <person name="Segurens B."/>
            <person name="Sexton A."/>
            <person name="Silva E."/>
            <person name="Sirven C."/>
            <person name="Soanes D.M."/>
            <person name="Talbot N.J."/>
            <person name="Templeton M."/>
            <person name="Yandava C."/>
            <person name="Yarden O."/>
            <person name="Zeng Q."/>
            <person name="Rollins J.A."/>
            <person name="Lebrun M.H."/>
            <person name="Dickman M."/>
        </authorList>
    </citation>
    <scope>NUCLEOTIDE SEQUENCE [LARGE SCALE GENOMIC DNA]</scope>
    <source>
        <strain evidence="2">ATCC 18683 / 1980 / Ss-1</strain>
    </source>
</reference>